<evidence type="ECO:0000313" key="1">
    <source>
        <dbReference type="EMBL" id="KAJ7560283.1"/>
    </source>
</evidence>
<name>A0ACC2E1D1_DIPCM</name>
<proteinExistence type="predicted"/>
<reference evidence="2" key="1">
    <citation type="journal article" date="2024" name="Proc. Natl. Acad. Sci. U.S.A.">
        <title>Extraordinary preservation of gene collinearity over three hundred million years revealed in homosporous lycophytes.</title>
        <authorList>
            <person name="Li C."/>
            <person name="Wickell D."/>
            <person name="Kuo L.Y."/>
            <person name="Chen X."/>
            <person name="Nie B."/>
            <person name="Liao X."/>
            <person name="Peng D."/>
            <person name="Ji J."/>
            <person name="Jenkins J."/>
            <person name="Williams M."/>
            <person name="Shu S."/>
            <person name="Plott C."/>
            <person name="Barry K."/>
            <person name="Rajasekar S."/>
            <person name="Grimwood J."/>
            <person name="Han X."/>
            <person name="Sun S."/>
            <person name="Hou Z."/>
            <person name="He W."/>
            <person name="Dai G."/>
            <person name="Sun C."/>
            <person name="Schmutz J."/>
            <person name="Leebens-Mack J.H."/>
            <person name="Li F.W."/>
            <person name="Wang L."/>
        </authorList>
    </citation>
    <scope>NUCLEOTIDE SEQUENCE [LARGE SCALE GENOMIC DNA]</scope>
    <source>
        <strain evidence="2">cv. PW_Plant_1</strain>
    </source>
</reference>
<evidence type="ECO:0000313" key="2">
    <source>
        <dbReference type="Proteomes" id="UP001162992"/>
    </source>
</evidence>
<organism evidence="1 2">
    <name type="scientific">Diphasiastrum complanatum</name>
    <name type="common">Issler's clubmoss</name>
    <name type="synonym">Lycopodium complanatum</name>
    <dbReference type="NCBI Taxonomy" id="34168"/>
    <lineage>
        <taxon>Eukaryota</taxon>
        <taxon>Viridiplantae</taxon>
        <taxon>Streptophyta</taxon>
        <taxon>Embryophyta</taxon>
        <taxon>Tracheophyta</taxon>
        <taxon>Lycopodiopsida</taxon>
        <taxon>Lycopodiales</taxon>
        <taxon>Lycopodiaceae</taxon>
        <taxon>Lycopodioideae</taxon>
        <taxon>Diphasiastrum</taxon>
    </lineage>
</organism>
<protein>
    <submittedName>
        <fullName evidence="1">Uncharacterized protein</fullName>
    </submittedName>
</protein>
<keyword evidence="2" id="KW-1185">Reference proteome</keyword>
<comment type="caution">
    <text evidence="1">The sequence shown here is derived from an EMBL/GenBank/DDBJ whole genome shotgun (WGS) entry which is preliminary data.</text>
</comment>
<dbReference type="EMBL" id="CM055095">
    <property type="protein sequence ID" value="KAJ7560283.1"/>
    <property type="molecule type" value="Genomic_DNA"/>
</dbReference>
<sequence length="270" mass="30203">MQVGPMVTLQSKDSPTGPSWLKPLLATDFFVPCTTHGEMNRNECNYYCLSCMGDALCSTCTSEHQYHPIVQIRRSSYHDVIRVAEIQKVLDLTGVQTYIINSARVVFLNERPQPRPAKGVTKTCGICERGLLDSFRYCSLGCKLAGINLHHDMTFVLQPRQQISTIMEASDSENLSHRKTQSQKMTAIVSTDIAENAYSDESDCLRTVRDWGQLEHIFETKPALSPIKVRQSVNVSDISPPTPPPTLTTKTAKRRKGIPHRAPLGWSLTL</sequence>
<accession>A0ACC2E1D1</accession>
<dbReference type="Proteomes" id="UP001162992">
    <property type="component" value="Chromosome 4"/>
</dbReference>
<gene>
    <name evidence="1" type="ORF">O6H91_04G121800</name>
</gene>